<feature type="domain" description="Alpha-glutamyl/putrescinyl thymine pyrophosphorylase clade 3" evidence="1">
    <location>
        <begin position="32"/>
        <end position="311"/>
    </location>
</feature>
<dbReference type="Pfam" id="PF18746">
    <property type="entry name" value="aGPT-Pplase3"/>
    <property type="match status" value="1"/>
</dbReference>
<evidence type="ECO:0000259" key="1">
    <source>
        <dbReference type="Pfam" id="PF18746"/>
    </source>
</evidence>
<dbReference type="AlphaFoldDB" id="A0A3R1ALK8"/>
<proteinExistence type="predicted"/>
<dbReference type="Proteomes" id="UP000885348">
    <property type="component" value="Unassembled WGS sequence"/>
</dbReference>
<reference evidence="2" key="1">
    <citation type="submission" date="2018-09" db="EMBL/GenBank/DDBJ databases">
        <authorList>
            <person name="Ashton P.M."/>
            <person name="Dallman T."/>
            <person name="Nair S."/>
            <person name="De Pinna E."/>
            <person name="Peters T."/>
            <person name="Grant K."/>
        </authorList>
    </citation>
    <scope>NUCLEOTIDE SEQUENCE [LARGE SCALE GENOMIC DNA]</scope>
    <source>
        <strain evidence="2">598938</strain>
    </source>
</reference>
<evidence type="ECO:0000313" key="2">
    <source>
        <dbReference type="EMBL" id="MML56397.1"/>
    </source>
</evidence>
<dbReference type="InterPro" id="IPR041271">
    <property type="entry name" value="AGPT-Pplase3"/>
</dbReference>
<name>A0A3R1ALK8_SALET</name>
<sequence length="312" mass="35308">MKRQDLIDEISEQLKSFSTHETPLKGLDTPDKITTLAAQILDSKRRIEYVGAIGTNKISPLRGNPHSDIFDPLRAAWLHVYEGNVDEACWLIFLSTHFGKHLKYGWQLCADIYGGLGGDVWTWDKMVAEVDTFHAWYEGCYRQMLADGQKRRFGNHRKYESLRPDSKRPLPRVISSYVAWVGNAGSHEARFAEAKAASSSQEEYFDILYRSMKAVLSFGRAGRFDFLTMLIKFGIIDAKPGTLYLNGATGPLDGANLLFYGEARNATNYKILDDLLARLSAFMDMGLLEMQILEDALCNWQKSPSRHVYFGG</sequence>
<comment type="caution">
    <text evidence="2">The sequence shown here is derived from an EMBL/GenBank/DDBJ whole genome shotgun (WGS) entry which is preliminary data.</text>
</comment>
<dbReference type="EMBL" id="RVVJ01000041">
    <property type="protein sequence ID" value="MML56397.1"/>
    <property type="molecule type" value="Genomic_DNA"/>
</dbReference>
<accession>A0A3R1ALK8</accession>
<protein>
    <recommendedName>
        <fullName evidence="1">Alpha-glutamyl/putrescinyl thymine pyrophosphorylase clade 3 domain-containing protein</fullName>
    </recommendedName>
</protein>
<organism evidence="2">
    <name type="scientific">Salmonella enterica I</name>
    <dbReference type="NCBI Taxonomy" id="59201"/>
    <lineage>
        <taxon>Bacteria</taxon>
        <taxon>Pseudomonadati</taxon>
        <taxon>Pseudomonadota</taxon>
        <taxon>Gammaproteobacteria</taxon>
        <taxon>Enterobacterales</taxon>
        <taxon>Enterobacteriaceae</taxon>
        <taxon>Salmonella</taxon>
    </lineage>
</organism>
<gene>
    <name evidence="2" type="ORF">D7N80_24560</name>
</gene>